<feature type="compositionally biased region" description="Polar residues" evidence="3">
    <location>
        <begin position="1178"/>
        <end position="1190"/>
    </location>
</feature>
<feature type="compositionally biased region" description="Basic and acidic residues" evidence="3">
    <location>
        <begin position="1201"/>
        <end position="1211"/>
    </location>
</feature>
<dbReference type="Pfam" id="PF13589">
    <property type="entry name" value="HATPase_c_3"/>
    <property type="match status" value="1"/>
</dbReference>
<feature type="domain" description="DNA mismatch repair protein S5" evidence="5">
    <location>
        <begin position="217"/>
        <end position="352"/>
    </location>
</feature>
<feature type="compositionally biased region" description="Low complexity" evidence="3">
    <location>
        <begin position="849"/>
        <end position="860"/>
    </location>
</feature>
<dbReference type="Pfam" id="PF08676">
    <property type="entry name" value="MutL_C"/>
    <property type="match status" value="1"/>
</dbReference>
<feature type="compositionally biased region" description="Basic and acidic residues" evidence="3">
    <location>
        <begin position="747"/>
        <end position="764"/>
    </location>
</feature>
<feature type="region of interest" description="Disordered" evidence="3">
    <location>
        <begin position="1260"/>
        <end position="1334"/>
    </location>
</feature>
<evidence type="ECO:0000256" key="3">
    <source>
        <dbReference type="SAM" id="MobiDB-lite"/>
    </source>
</evidence>
<dbReference type="NCBIfam" id="TIGR00585">
    <property type="entry name" value="mutl"/>
    <property type="match status" value="1"/>
</dbReference>
<dbReference type="Gene3D" id="3.30.230.10">
    <property type="match status" value="1"/>
</dbReference>
<dbReference type="GO" id="GO:0005524">
    <property type="term" value="F:ATP binding"/>
    <property type="evidence" value="ECO:0007669"/>
    <property type="project" value="InterPro"/>
</dbReference>
<dbReference type="SUPFAM" id="SSF55874">
    <property type="entry name" value="ATPase domain of HSP90 chaperone/DNA topoisomerase II/histidine kinase"/>
    <property type="match status" value="1"/>
</dbReference>
<dbReference type="RefSeq" id="XP_022334017.1">
    <property type="nucleotide sequence ID" value="XM_022478309.1"/>
</dbReference>
<dbReference type="GeneID" id="111130995"/>
<organism evidence="6 7">
    <name type="scientific">Crassostrea virginica</name>
    <name type="common">Eastern oyster</name>
    <dbReference type="NCBI Taxonomy" id="6565"/>
    <lineage>
        <taxon>Eukaryota</taxon>
        <taxon>Metazoa</taxon>
        <taxon>Spiralia</taxon>
        <taxon>Lophotrochozoa</taxon>
        <taxon>Mollusca</taxon>
        <taxon>Bivalvia</taxon>
        <taxon>Autobranchia</taxon>
        <taxon>Pteriomorphia</taxon>
        <taxon>Ostreida</taxon>
        <taxon>Ostreoidea</taxon>
        <taxon>Ostreidae</taxon>
        <taxon>Crassostrea</taxon>
    </lineage>
</organism>
<dbReference type="InterPro" id="IPR020568">
    <property type="entry name" value="Ribosomal_Su5_D2-typ_SF"/>
</dbReference>
<evidence type="ECO:0000313" key="8">
    <source>
        <dbReference type="RefSeq" id="XP_022334017.1"/>
    </source>
</evidence>
<dbReference type="PANTHER" id="PTHR10073:SF47">
    <property type="entry name" value="DNA MISMATCH REPAIR PROTEIN MLH3"/>
    <property type="match status" value="1"/>
</dbReference>
<keyword evidence="6" id="KW-1185">Reference proteome</keyword>
<feature type="compositionally biased region" description="Polar residues" evidence="3">
    <location>
        <begin position="823"/>
        <end position="833"/>
    </location>
</feature>
<dbReference type="GO" id="GO:0032300">
    <property type="term" value="C:mismatch repair complex"/>
    <property type="evidence" value="ECO:0007669"/>
    <property type="project" value="InterPro"/>
</dbReference>
<dbReference type="InterPro" id="IPR037198">
    <property type="entry name" value="MutL_C_sf"/>
</dbReference>
<feature type="region of interest" description="Disordered" evidence="3">
    <location>
        <begin position="499"/>
        <end position="527"/>
    </location>
</feature>
<dbReference type="InterPro" id="IPR013507">
    <property type="entry name" value="DNA_mismatch_S5_2-like"/>
</dbReference>
<evidence type="ECO:0000313" key="7">
    <source>
        <dbReference type="RefSeq" id="XP_022334016.1"/>
    </source>
</evidence>
<dbReference type="Gene3D" id="3.30.565.10">
    <property type="entry name" value="Histidine kinase-like ATPase, C-terminal domain"/>
    <property type="match status" value="1"/>
</dbReference>
<evidence type="ECO:0000256" key="2">
    <source>
        <dbReference type="ARBA" id="ARBA00022763"/>
    </source>
</evidence>
<dbReference type="Pfam" id="PF01119">
    <property type="entry name" value="DNA_mis_repair"/>
    <property type="match status" value="1"/>
</dbReference>
<dbReference type="Gene3D" id="3.30.1370.100">
    <property type="entry name" value="MutL, C-terminal domain, regulatory subdomain"/>
    <property type="match status" value="1"/>
</dbReference>
<evidence type="ECO:0000313" key="6">
    <source>
        <dbReference type="Proteomes" id="UP000694844"/>
    </source>
</evidence>
<accession>A0A8B8E3X6</accession>
<dbReference type="GO" id="GO:0140664">
    <property type="term" value="F:ATP-dependent DNA damage sensor activity"/>
    <property type="evidence" value="ECO:0007669"/>
    <property type="project" value="InterPro"/>
</dbReference>
<dbReference type="GO" id="GO:0030983">
    <property type="term" value="F:mismatched DNA binding"/>
    <property type="evidence" value="ECO:0007669"/>
    <property type="project" value="InterPro"/>
</dbReference>
<dbReference type="InterPro" id="IPR014721">
    <property type="entry name" value="Ribsml_uS5_D2-typ_fold_subgr"/>
</dbReference>
<evidence type="ECO:0000259" key="5">
    <source>
        <dbReference type="SMART" id="SM01340"/>
    </source>
</evidence>
<dbReference type="KEGG" id="cvn:111130995"/>
<protein>
    <submittedName>
        <fullName evidence="7 8">Uncharacterized protein LOC111130995</fullName>
    </submittedName>
</protein>
<dbReference type="InterPro" id="IPR042121">
    <property type="entry name" value="MutL_C_regsub"/>
</dbReference>
<dbReference type="RefSeq" id="XP_022334016.1">
    <property type="nucleotide sequence ID" value="XM_022478308.1"/>
</dbReference>
<dbReference type="SUPFAM" id="SSF54211">
    <property type="entry name" value="Ribosomal protein S5 domain 2-like"/>
    <property type="match status" value="1"/>
</dbReference>
<dbReference type="Gene3D" id="3.30.1540.20">
    <property type="entry name" value="MutL, C-terminal domain, dimerisation subdomain"/>
    <property type="match status" value="1"/>
</dbReference>
<keyword evidence="2" id="KW-0227">DNA damage</keyword>
<dbReference type="InterPro" id="IPR014790">
    <property type="entry name" value="MutL_C"/>
</dbReference>
<sequence>MEDNRSKLQPLTPDLQSLLRTGVALTSVSQCVEELVLNSIDAGATCIAVRVDMSCFKIQVFDNGHGIKKEDLETVAERYFTSKCHTVHDLDNLCYFGYRGEAVASLRETSAVLEIVSRTKLLPLSYCKIFQNGDPLPVVESTVPRPSIGTTITAHNLFYNFPVRQKHTNHNLEFEKIRQKLEAIALVHCSISLSLRNDCTGQVVLQTHKTNSLLNTFTSLFGAAKARCLCEVKTENDYFKILAYLGKEGSSRKDHQFVYVNKRVVLKTEVSKLVNNLLGKSLIVKTKISYAKALQEDSPTKHVDRFPIFVILLDCAFTEYDITFEPAKTFVQFKHWESLKDTMEKLIHSFLVKENLLLSKGDSLSPKVNSGDEEIFEETPEKVNTSDMTRDIHTNMIPAGMSSKLVKRKKDFYHEEHIEILGHSSPGKESQNEELDVGVWRVSTDQQCDLNLEEVNKAQPFAAPIQYSDETSTVEDSEERNSEVPCEVETIKSANVVDQSRTSQDDDGMNFKTPLKNQTGRAEPPSIHYRNVCDSQALGETEDISKDYDEEDPLNFHSPESPAQEVPQNNTKKNYICISTPHISPGGNSTLSTFKKSVHTARHSEKSASQKISLVEKLRQRKSKMKGPEKHGRHSHFRDDAIHVHRNGHTKVADAKITHNAHSRNSDLFCEKSESMKLQKNVNKRKSCDDDGFHSFDKPIRNESNRTLISNGKLLHGGVEQVQSNAAGHYLRQREAASTRCHCCDRENEHNASSERDKTSDNGEKLISITTDSRSIVNDGELDHNPMDDIHHIPNPRLEPKIFLTDIHEKASGQETLSRKRANINSTETTASKLSRLGQGSKDSDSKGSDISSSGFVSSHSKCLSMNSNLEEMVIPVSLQMGFHLKDGDKSTKEDCNQHFSDRTILPSYLIQTAQDYRKLRADKDSFSQNVSDKVESMKSVDDLEMFSMNTNNFNNKTVSTTNENYEKRSQNPSYNIRDPFIMEIPDISGDNNLKIFKNGGGNPAQEKVVIITEPEYSENESNRNMDMGCDLFCDETLDDIETSSRRIKGKDEVSHFEPPIFNSEDSQEFIPTDLTFDSDFSREIQEPSRKKLNLSLVTSLGFSFSVVNGGRSGENTPNTPNSDLTVPKFELRTCCSPTGSEGFSPNLDSLSSPNPDLLPTSGHPDLFKNDQKRNNLRNEPNHTQASENPESLDILTLSRVLKEEESERDQPSPSSSTDSAEEEDISKWFSLGSNCSSYEKNNIKDQNIEFVNVPNASLSEPLCSDNSGPKQQQVNEQMSSDEPSSEHSLKTGESTTEVLDDTNPDISSVNGLNSVDGKEGKHNNLLSSTSGHLTKNNEFSPWSYVAEDDLVNLVVESSEDLDPEPEKLWIKITDKKTGKDIFVNKRTGHTITDENMIPKEDKQKAVSETSRDKQCRRFVKKTSTCSPSITASIRTMIEDHFDVDDEMTSVKWKDKEALKNDQARSVADLFEEWENPVFLRPEMEVISAEAPKERTFGASKAQRSLNPCTFTKAMLKNVEVIGQMDNKFIICVMKAEDLSSGTELLVVFDQHAAHERVRLEQLTKDCYESDAGRQFKSCLLSPEEELKLTEEDVRVMEAFRGEFQRLGISFSRSQLSRDTVLIKEIPSCITTKEVKQREGIVILNILKNTITEHVQFLKSTKGAQDHMPLTIHRLLCGLACRGAIKFGDPLTTDDCKDLVQSLSRCDLPFQCAHGRPSIMPLISTDKLTSKCVSRRPNLWKIAKKLHHK</sequence>
<dbReference type="GO" id="GO:0006298">
    <property type="term" value="P:mismatch repair"/>
    <property type="evidence" value="ECO:0007669"/>
    <property type="project" value="InterPro"/>
</dbReference>
<feature type="compositionally biased region" description="Polar residues" evidence="3">
    <location>
        <begin position="1305"/>
        <end position="1314"/>
    </location>
</feature>
<dbReference type="Proteomes" id="UP000694844">
    <property type="component" value="Chromosome 4"/>
</dbReference>
<feature type="compositionally biased region" description="Polar residues" evidence="3">
    <location>
        <begin position="1325"/>
        <end position="1334"/>
    </location>
</feature>
<feature type="domain" description="MutL C-terminal dimerisation" evidence="4">
    <location>
        <begin position="1521"/>
        <end position="1691"/>
    </location>
</feature>
<dbReference type="GO" id="GO:0016887">
    <property type="term" value="F:ATP hydrolysis activity"/>
    <property type="evidence" value="ECO:0007669"/>
    <property type="project" value="InterPro"/>
</dbReference>
<proteinExistence type="inferred from homology"/>
<feature type="region of interest" description="Disordered" evidence="3">
    <location>
        <begin position="813"/>
        <end position="860"/>
    </location>
</feature>
<dbReference type="OrthoDB" id="429932at2759"/>
<reference evidence="7 8" key="1">
    <citation type="submission" date="2025-04" db="UniProtKB">
        <authorList>
            <consortium name="RefSeq"/>
        </authorList>
    </citation>
    <scope>IDENTIFICATION</scope>
    <source>
        <tissue evidence="7 8">Whole sample</tissue>
    </source>
</reference>
<dbReference type="InterPro" id="IPR042120">
    <property type="entry name" value="MutL_C_dimsub"/>
</dbReference>
<dbReference type="InterPro" id="IPR036890">
    <property type="entry name" value="HATPase_C_sf"/>
</dbReference>
<dbReference type="SUPFAM" id="SSF118116">
    <property type="entry name" value="DNA mismatch repair protein MutL"/>
    <property type="match status" value="1"/>
</dbReference>
<dbReference type="InterPro" id="IPR002099">
    <property type="entry name" value="MutL/Mlh/PMS"/>
</dbReference>
<feature type="region of interest" description="Disordered" evidence="3">
    <location>
        <begin position="747"/>
        <end position="772"/>
    </location>
</feature>
<evidence type="ECO:0000256" key="1">
    <source>
        <dbReference type="ARBA" id="ARBA00006082"/>
    </source>
</evidence>
<dbReference type="SMART" id="SM01340">
    <property type="entry name" value="DNA_mis_repair"/>
    <property type="match status" value="1"/>
</dbReference>
<dbReference type="PANTHER" id="PTHR10073">
    <property type="entry name" value="DNA MISMATCH REPAIR PROTEIN MLH, PMS, MUTL"/>
    <property type="match status" value="1"/>
</dbReference>
<name>A0A8B8E3X6_CRAVI</name>
<comment type="similarity">
    <text evidence="1">Belongs to the DNA mismatch repair MutL/HexB family.</text>
</comment>
<evidence type="ECO:0000259" key="4">
    <source>
        <dbReference type="SMART" id="SM00853"/>
    </source>
</evidence>
<feature type="compositionally biased region" description="Low complexity" evidence="3">
    <location>
        <begin position="1145"/>
        <end position="1160"/>
    </location>
</feature>
<feature type="compositionally biased region" description="Polar residues" evidence="3">
    <location>
        <begin position="1260"/>
        <end position="1283"/>
    </location>
</feature>
<dbReference type="SMART" id="SM00853">
    <property type="entry name" value="MutL_C"/>
    <property type="match status" value="1"/>
</dbReference>
<dbReference type="InterPro" id="IPR038973">
    <property type="entry name" value="MutL/Mlh/Pms-like"/>
</dbReference>
<feature type="region of interest" description="Disordered" evidence="3">
    <location>
        <begin position="1141"/>
        <end position="1224"/>
    </location>
</feature>
<gene>
    <name evidence="7 8" type="primary">LOC111130995</name>
</gene>